<dbReference type="Gene3D" id="2.60.120.590">
    <property type="entry name" value="Alpha-ketoglutarate-dependent dioxygenase AlkB-like"/>
    <property type="match status" value="1"/>
</dbReference>
<dbReference type="GO" id="GO:0035516">
    <property type="term" value="F:broad specificity oxidative DNA demethylase activity"/>
    <property type="evidence" value="ECO:0007669"/>
    <property type="project" value="TreeGrafter"/>
</dbReference>
<dbReference type="AlphaFoldDB" id="A0AAN9L3P9"/>
<evidence type="ECO:0000256" key="14">
    <source>
        <dbReference type="ARBA" id="ARBA00066586"/>
    </source>
</evidence>
<accession>A0AAN9L3P9</accession>
<evidence type="ECO:0000256" key="10">
    <source>
        <dbReference type="ARBA" id="ARBA00023004"/>
    </source>
</evidence>
<dbReference type="Pfam" id="PF00933">
    <property type="entry name" value="Glyco_hydro_3"/>
    <property type="match status" value="1"/>
</dbReference>
<evidence type="ECO:0000256" key="15">
    <source>
        <dbReference type="PIRSR" id="PIRSR604574-2"/>
    </source>
</evidence>
<reference evidence="17 18" key="1">
    <citation type="submission" date="2024-01" db="EMBL/GenBank/DDBJ databases">
        <title>The genomes of 5 underutilized Papilionoideae crops provide insights into root nodulation and disease resistanc.</title>
        <authorList>
            <person name="Jiang F."/>
        </authorList>
    </citation>
    <scope>NUCLEOTIDE SEQUENCE [LARGE SCALE GENOMIC DNA]</scope>
    <source>
        <strain evidence="17">JINMINGXINNONG_FW02</strain>
        <tissue evidence="17">Leaves</tissue>
    </source>
</reference>
<dbReference type="Proteomes" id="UP001374584">
    <property type="component" value="Unassembled WGS sequence"/>
</dbReference>
<feature type="binding site" evidence="15">
    <location>
        <position position="305"/>
    </location>
    <ligand>
        <name>Fe cation</name>
        <dbReference type="ChEBI" id="CHEBI:24875"/>
        <note>catalytic</note>
    </ligand>
</feature>
<proteinExistence type="inferred from homology"/>
<evidence type="ECO:0000313" key="18">
    <source>
        <dbReference type="Proteomes" id="UP001374584"/>
    </source>
</evidence>
<evidence type="ECO:0000256" key="4">
    <source>
        <dbReference type="ARBA" id="ARBA00022490"/>
    </source>
</evidence>
<dbReference type="EMBL" id="JAYMYR010000023">
    <property type="protein sequence ID" value="KAK7327084.1"/>
    <property type="molecule type" value="Genomic_DNA"/>
</dbReference>
<evidence type="ECO:0000256" key="11">
    <source>
        <dbReference type="ARBA" id="ARBA00023204"/>
    </source>
</evidence>
<dbReference type="GO" id="GO:0005634">
    <property type="term" value="C:nucleus"/>
    <property type="evidence" value="ECO:0007669"/>
    <property type="project" value="UniProtKB-SubCell"/>
</dbReference>
<evidence type="ECO:0000256" key="2">
    <source>
        <dbReference type="ARBA" id="ARBA00004496"/>
    </source>
</evidence>
<dbReference type="InterPro" id="IPR017853">
    <property type="entry name" value="GH"/>
</dbReference>
<dbReference type="GO" id="GO:0008198">
    <property type="term" value="F:ferrous iron binding"/>
    <property type="evidence" value="ECO:0007669"/>
    <property type="project" value="TreeGrafter"/>
</dbReference>
<dbReference type="GO" id="GO:0141131">
    <property type="term" value="F:DNA N6-methyladenine demethylase activity"/>
    <property type="evidence" value="ECO:0007669"/>
    <property type="project" value="UniProtKB-EC"/>
</dbReference>
<feature type="domain" description="Fe2OG dioxygenase" evidence="16">
    <location>
        <begin position="285"/>
        <end position="395"/>
    </location>
</feature>
<evidence type="ECO:0000256" key="6">
    <source>
        <dbReference type="ARBA" id="ARBA00022763"/>
    </source>
</evidence>
<name>A0AAN9L3P9_PHACN</name>
<evidence type="ECO:0000313" key="17">
    <source>
        <dbReference type="EMBL" id="KAK7327084.1"/>
    </source>
</evidence>
<evidence type="ECO:0000256" key="12">
    <source>
        <dbReference type="ARBA" id="ARBA00023242"/>
    </source>
</evidence>
<keyword evidence="12" id="KW-0539">Nucleus</keyword>
<keyword evidence="5 15" id="KW-0479">Metal-binding</keyword>
<evidence type="ECO:0000256" key="8">
    <source>
        <dbReference type="ARBA" id="ARBA00022964"/>
    </source>
</evidence>
<dbReference type="InterPro" id="IPR027450">
    <property type="entry name" value="AlkB-like"/>
</dbReference>
<dbReference type="Gene3D" id="3.20.20.300">
    <property type="entry name" value="Glycoside hydrolase, family 3, N-terminal domain"/>
    <property type="match status" value="1"/>
</dbReference>
<keyword evidence="10 15" id="KW-0408">Iron</keyword>
<keyword evidence="9" id="KW-0560">Oxidoreductase</keyword>
<dbReference type="SUPFAM" id="SSF51197">
    <property type="entry name" value="Clavaminate synthase-like"/>
    <property type="match status" value="1"/>
</dbReference>
<evidence type="ECO:0000256" key="13">
    <source>
        <dbReference type="ARBA" id="ARBA00052047"/>
    </source>
</evidence>
<comment type="similarity">
    <text evidence="3">Belongs to the alkB family.</text>
</comment>
<dbReference type="InterPro" id="IPR037151">
    <property type="entry name" value="AlkB-like_sf"/>
</dbReference>
<comment type="subcellular location">
    <subcellularLocation>
        <location evidence="2">Cytoplasm</location>
    </subcellularLocation>
    <subcellularLocation>
        <location evidence="1">Nucleus</location>
    </subcellularLocation>
</comment>
<dbReference type="EC" id="1.14.11.51" evidence="14"/>
<evidence type="ECO:0000256" key="9">
    <source>
        <dbReference type="ARBA" id="ARBA00023002"/>
    </source>
</evidence>
<dbReference type="PANTHER" id="PTHR16557:SF10">
    <property type="entry name" value="2-OXOGLUTARATE-DEPENDENT DIOXYGENASE FAMILY PROTEIN"/>
    <property type="match status" value="1"/>
</dbReference>
<comment type="cofactor">
    <cofactor evidence="15">
        <name>Fe(2+)</name>
        <dbReference type="ChEBI" id="CHEBI:29033"/>
    </cofactor>
    <text evidence="15">Binds 1 Fe(2+) ion per subunit.</text>
</comment>
<evidence type="ECO:0000256" key="5">
    <source>
        <dbReference type="ARBA" id="ARBA00022723"/>
    </source>
</evidence>
<keyword evidence="18" id="KW-1185">Reference proteome</keyword>
<dbReference type="InterPro" id="IPR001764">
    <property type="entry name" value="Glyco_hydro_3_N"/>
</dbReference>
<evidence type="ECO:0000259" key="16">
    <source>
        <dbReference type="PROSITE" id="PS51471"/>
    </source>
</evidence>
<protein>
    <recommendedName>
        <fullName evidence="14">DNA N(6)-methyladenine demethylase</fullName>
        <ecNumber evidence="14">1.14.11.51</ecNumber>
    </recommendedName>
</protein>
<dbReference type="GO" id="GO:0005737">
    <property type="term" value="C:cytoplasm"/>
    <property type="evidence" value="ECO:0007669"/>
    <property type="project" value="UniProtKB-SubCell"/>
</dbReference>
<dbReference type="Pfam" id="PF13532">
    <property type="entry name" value="2OG-FeII_Oxy_2"/>
    <property type="match status" value="1"/>
</dbReference>
<organism evidence="17 18">
    <name type="scientific">Phaseolus coccineus</name>
    <name type="common">Scarlet runner bean</name>
    <name type="synonym">Phaseolus multiflorus</name>
    <dbReference type="NCBI Taxonomy" id="3886"/>
    <lineage>
        <taxon>Eukaryota</taxon>
        <taxon>Viridiplantae</taxon>
        <taxon>Streptophyta</taxon>
        <taxon>Embryophyta</taxon>
        <taxon>Tracheophyta</taxon>
        <taxon>Spermatophyta</taxon>
        <taxon>Magnoliopsida</taxon>
        <taxon>eudicotyledons</taxon>
        <taxon>Gunneridae</taxon>
        <taxon>Pentapetalae</taxon>
        <taxon>rosids</taxon>
        <taxon>fabids</taxon>
        <taxon>Fabales</taxon>
        <taxon>Fabaceae</taxon>
        <taxon>Papilionoideae</taxon>
        <taxon>50 kb inversion clade</taxon>
        <taxon>NPAAA clade</taxon>
        <taxon>indigoferoid/millettioid clade</taxon>
        <taxon>Phaseoleae</taxon>
        <taxon>Phaseolus</taxon>
    </lineage>
</organism>
<keyword evidence="11" id="KW-0234">DNA repair</keyword>
<comment type="catalytic activity">
    <reaction evidence="13">
        <text>an N(6)-methyl-2'-deoxyadenosine in DNA + 2-oxoglutarate + O2 = a 2'-deoxyadenosine in DNA + formaldehyde + succinate + CO2</text>
        <dbReference type="Rhea" id="RHEA:49524"/>
        <dbReference type="Rhea" id="RHEA-COMP:12418"/>
        <dbReference type="Rhea" id="RHEA-COMP:12419"/>
        <dbReference type="ChEBI" id="CHEBI:15379"/>
        <dbReference type="ChEBI" id="CHEBI:16526"/>
        <dbReference type="ChEBI" id="CHEBI:16810"/>
        <dbReference type="ChEBI" id="CHEBI:16842"/>
        <dbReference type="ChEBI" id="CHEBI:30031"/>
        <dbReference type="ChEBI" id="CHEBI:90615"/>
        <dbReference type="ChEBI" id="CHEBI:90616"/>
        <dbReference type="EC" id="1.14.11.51"/>
    </reaction>
    <physiologicalReaction direction="left-to-right" evidence="13">
        <dbReference type="Rhea" id="RHEA:49525"/>
    </physiologicalReaction>
</comment>
<feature type="binding site" evidence="15">
    <location>
        <position position="303"/>
    </location>
    <ligand>
        <name>Fe cation</name>
        <dbReference type="ChEBI" id="CHEBI:24875"/>
        <note>catalytic</note>
    </ligand>
</feature>
<dbReference type="InterPro" id="IPR005123">
    <property type="entry name" value="Oxoglu/Fe-dep_dioxygenase_dom"/>
</dbReference>
<dbReference type="InterPro" id="IPR004574">
    <property type="entry name" value="Alkb"/>
</dbReference>
<feature type="binding site" evidence="15">
    <location>
        <position position="363"/>
    </location>
    <ligand>
        <name>Fe cation</name>
        <dbReference type="ChEBI" id="CHEBI:24875"/>
        <note>catalytic</note>
    </ligand>
</feature>
<gene>
    <name evidence="17" type="ORF">VNO80_31939</name>
</gene>
<keyword evidence="6" id="KW-0227">DNA damage</keyword>
<dbReference type="PROSITE" id="PS51471">
    <property type="entry name" value="FE2OG_OXY"/>
    <property type="match status" value="1"/>
</dbReference>
<evidence type="ECO:0000256" key="3">
    <source>
        <dbReference type="ARBA" id="ARBA00007879"/>
    </source>
</evidence>
<keyword evidence="7" id="KW-0378">Hydrolase</keyword>
<evidence type="ECO:0000256" key="7">
    <source>
        <dbReference type="ARBA" id="ARBA00022801"/>
    </source>
</evidence>
<dbReference type="InterPro" id="IPR036962">
    <property type="entry name" value="Glyco_hydro_3_N_sf"/>
</dbReference>
<dbReference type="FunFam" id="2.60.120.590:FF:000013">
    <property type="entry name" value="2-oxoglutarate-dependent dioxygenase family protein"/>
    <property type="match status" value="1"/>
</dbReference>
<evidence type="ECO:0000256" key="1">
    <source>
        <dbReference type="ARBA" id="ARBA00004123"/>
    </source>
</evidence>
<dbReference type="PANTHER" id="PTHR16557">
    <property type="entry name" value="ALKYLATED DNA REPAIR PROTEIN ALKB-RELATED"/>
    <property type="match status" value="1"/>
</dbReference>
<dbReference type="SUPFAM" id="SSF51445">
    <property type="entry name" value="(Trans)glycosidases"/>
    <property type="match status" value="1"/>
</dbReference>
<dbReference type="GO" id="GO:0004553">
    <property type="term" value="F:hydrolase activity, hydrolyzing O-glycosyl compounds"/>
    <property type="evidence" value="ECO:0007669"/>
    <property type="project" value="InterPro"/>
</dbReference>
<sequence length="395" mass="43944">MLSLLLSCLLHRDPKLVRRIGSATALEIRATGIQYAFAPCIAGFVISDWEGIDRITSPPHANYTYSIYAAINAGIDMVMVPFNYTEFIDGLTSLVKSNDIPMSRIDDAIMADHNSEEFIMSVGGQKLDSSVKKPYDICFHGRRNHALIAATLPGESKGSRIEIQEEWTKGSVLRPGMVLLKNFICHDEQVEIVKVCRELGLGLGGFYQPGYANGAKLRLKMMCLGMDWDPQTYKYGNKRVFDGSTPPSIPNHFSKLVTRAIQEAQSLTKEEYRECNVEDVLPSMTPDICIANFYTNNGKLGLHQDRDESRESLQKGLSVVSFSIGDSANFLYGDERNVKEAKSVILESGDVLIFGGESRHVFHGVSSVLPNSAPKQLLRDSYLSPGRLNLTFRQY</sequence>
<comment type="caution">
    <text evidence="17">The sequence shown here is derived from an EMBL/GenBank/DDBJ whole genome shotgun (WGS) entry which is preliminary data.</text>
</comment>
<dbReference type="GO" id="GO:0035515">
    <property type="term" value="F:oxidative RNA demethylase activity"/>
    <property type="evidence" value="ECO:0007669"/>
    <property type="project" value="TreeGrafter"/>
</dbReference>
<dbReference type="GO" id="GO:0005975">
    <property type="term" value="P:carbohydrate metabolic process"/>
    <property type="evidence" value="ECO:0007669"/>
    <property type="project" value="InterPro"/>
</dbReference>
<dbReference type="GO" id="GO:0006281">
    <property type="term" value="P:DNA repair"/>
    <property type="evidence" value="ECO:0007669"/>
    <property type="project" value="UniProtKB-KW"/>
</dbReference>
<dbReference type="GO" id="GO:0035513">
    <property type="term" value="P:oxidative RNA demethylation"/>
    <property type="evidence" value="ECO:0007669"/>
    <property type="project" value="TreeGrafter"/>
</dbReference>
<keyword evidence="4" id="KW-0963">Cytoplasm</keyword>
<keyword evidence="8" id="KW-0223">Dioxygenase</keyword>